<dbReference type="VEuPathDB" id="FungiDB:ASPSYDRAFT_90875"/>
<evidence type="ECO:0008006" key="5">
    <source>
        <dbReference type="Google" id="ProtNLM"/>
    </source>
</evidence>
<dbReference type="Proteomes" id="UP000184356">
    <property type="component" value="Unassembled WGS sequence"/>
</dbReference>
<reference evidence="4" key="1">
    <citation type="journal article" date="2017" name="Genome Biol.">
        <title>Comparative genomics reveals high biological diversity and specific adaptations in the industrially and medically important fungal genus Aspergillus.</title>
        <authorList>
            <person name="de Vries R.P."/>
            <person name="Riley R."/>
            <person name="Wiebenga A."/>
            <person name="Aguilar-Osorio G."/>
            <person name="Amillis S."/>
            <person name="Uchima C.A."/>
            <person name="Anderluh G."/>
            <person name="Asadollahi M."/>
            <person name="Askin M."/>
            <person name="Barry K."/>
            <person name="Battaglia E."/>
            <person name="Bayram O."/>
            <person name="Benocci T."/>
            <person name="Braus-Stromeyer S.A."/>
            <person name="Caldana C."/>
            <person name="Canovas D."/>
            <person name="Cerqueira G.C."/>
            <person name="Chen F."/>
            <person name="Chen W."/>
            <person name="Choi C."/>
            <person name="Clum A."/>
            <person name="Dos Santos R.A."/>
            <person name="Damasio A.R."/>
            <person name="Diallinas G."/>
            <person name="Emri T."/>
            <person name="Fekete E."/>
            <person name="Flipphi M."/>
            <person name="Freyberg S."/>
            <person name="Gallo A."/>
            <person name="Gournas C."/>
            <person name="Habgood R."/>
            <person name="Hainaut M."/>
            <person name="Harispe M.L."/>
            <person name="Henrissat B."/>
            <person name="Hilden K.S."/>
            <person name="Hope R."/>
            <person name="Hossain A."/>
            <person name="Karabika E."/>
            <person name="Karaffa L."/>
            <person name="Karanyi Z."/>
            <person name="Krasevec N."/>
            <person name="Kuo A."/>
            <person name="Kusch H."/>
            <person name="LaButti K."/>
            <person name="Lagendijk E.L."/>
            <person name="Lapidus A."/>
            <person name="Levasseur A."/>
            <person name="Lindquist E."/>
            <person name="Lipzen A."/>
            <person name="Logrieco A.F."/>
            <person name="MacCabe A."/>
            <person name="Maekelae M.R."/>
            <person name="Malavazi I."/>
            <person name="Melin P."/>
            <person name="Meyer V."/>
            <person name="Mielnichuk N."/>
            <person name="Miskei M."/>
            <person name="Molnar A.P."/>
            <person name="Mule G."/>
            <person name="Ngan C.Y."/>
            <person name="Orejas M."/>
            <person name="Orosz E."/>
            <person name="Ouedraogo J.P."/>
            <person name="Overkamp K.M."/>
            <person name="Park H.-S."/>
            <person name="Perrone G."/>
            <person name="Piumi F."/>
            <person name="Punt P.J."/>
            <person name="Ram A.F."/>
            <person name="Ramon A."/>
            <person name="Rauscher S."/>
            <person name="Record E."/>
            <person name="Riano-Pachon D.M."/>
            <person name="Robert V."/>
            <person name="Roehrig J."/>
            <person name="Ruller R."/>
            <person name="Salamov A."/>
            <person name="Salih N.S."/>
            <person name="Samson R.A."/>
            <person name="Sandor E."/>
            <person name="Sanguinetti M."/>
            <person name="Schuetze T."/>
            <person name="Sepcic K."/>
            <person name="Shelest E."/>
            <person name="Sherlock G."/>
            <person name="Sophianopoulou V."/>
            <person name="Squina F.M."/>
            <person name="Sun H."/>
            <person name="Susca A."/>
            <person name="Todd R.B."/>
            <person name="Tsang A."/>
            <person name="Unkles S.E."/>
            <person name="van de Wiele N."/>
            <person name="van Rossen-Uffink D."/>
            <person name="Oliveira J.V."/>
            <person name="Vesth T.C."/>
            <person name="Visser J."/>
            <person name="Yu J.-H."/>
            <person name="Zhou M."/>
            <person name="Andersen M.R."/>
            <person name="Archer D.B."/>
            <person name="Baker S.E."/>
            <person name="Benoit I."/>
            <person name="Brakhage A.A."/>
            <person name="Braus G.H."/>
            <person name="Fischer R."/>
            <person name="Frisvad J.C."/>
            <person name="Goldman G.H."/>
            <person name="Houbraken J."/>
            <person name="Oakley B."/>
            <person name="Pocsi I."/>
            <person name="Scazzocchio C."/>
            <person name="Seiboth B."/>
            <person name="vanKuyk P.A."/>
            <person name="Wortman J."/>
            <person name="Dyer P.S."/>
            <person name="Grigoriev I.V."/>
        </authorList>
    </citation>
    <scope>NUCLEOTIDE SEQUENCE [LARGE SCALE GENOMIC DNA]</scope>
    <source>
        <strain evidence="4">CBS 593.65</strain>
    </source>
</reference>
<evidence type="ECO:0000256" key="2">
    <source>
        <dbReference type="SAM" id="MobiDB-lite"/>
    </source>
</evidence>
<dbReference type="EMBL" id="KV878588">
    <property type="protein sequence ID" value="OJJ57595.1"/>
    <property type="molecule type" value="Genomic_DNA"/>
</dbReference>
<feature type="compositionally biased region" description="Polar residues" evidence="2">
    <location>
        <begin position="142"/>
        <end position="165"/>
    </location>
</feature>
<keyword evidence="1" id="KW-0175">Coiled coil</keyword>
<dbReference type="GeneID" id="63768473"/>
<feature type="coiled-coil region" evidence="1">
    <location>
        <begin position="250"/>
        <end position="284"/>
    </location>
</feature>
<gene>
    <name evidence="3" type="ORF">ASPSYDRAFT_90875</name>
</gene>
<evidence type="ECO:0000313" key="3">
    <source>
        <dbReference type="EMBL" id="OJJ57595.1"/>
    </source>
</evidence>
<proteinExistence type="predicted"/>
<feature type="compositionally biased region" description="Acidic residues" evidence="2">
    <location>
        <begin position="102"/>
        <end position="117"/>
    </location>
</feature>
<name>A0A1L9TDX8_9EURO</name>
<dbReference type="OrthoDB" id="10487802at2759"/>
<feature type="compositionally biased region" description="Low complexity" evidence="2">
    <location>
        <begin position="185"/>
        <end position="195"/>
    </location>
</feature>
<dbReference type="RefSeq" id="XP_040701401.1">
    <property type="nucleotide sequence ID" value="XM_040852400.1"/>
</dbReference>
<protein>
    <recommendedName>
        <fullName evidence="5">Myb-like domain-containing protein</fullName>
    </recommendedName>
</protein>
<organism evidence="3 4">
    <name type="scientific">Aspergillus sydowii CBS 593.65</name>
    <dbReference type="NCBI Taxonomy" id="1036612"/>
    <lineage>
        <taxon>Eukaryota</taxon>
        <taxon>Fungi</taxon>
        <taxon>Dikarya</taxon>
        <taxon>Ascomycota</taxon>
        <taxon>Pezizomycotina</taxon>
        <taxon>Eurotiomycetes</taxon>
        <taxon>Eurotiomycetidae</taxon>
        <taxon>Eurotiales</taxon>
        <taxon>Aspergillaceae</taxon>
        <taxon>Aspergillus</taxon>
        <taxon>Aspergillus subgen. Nidulantes</taxon>
    </lineage>
</organism>
<feature type="compositionally biased region" description="Polar residues" evidence="2">
    <location>
        <begin position="80"/>
        <end position="91"/>
    </location>
</feature>
<sequence>MPSSERRMRGRPRKWTEKENRLLMELGEKYPQRGELRQHLTNIELDLPHQFPGKTIAALMMQYMRLVKRATTKVDHDSVSRVTRASGSAVQKRSGCIREGEGPGDSEPGSESDSDSGTEDRKDRDTEPEESSETDVRVVIPHSSTPAAAQLQKIQSRAMQHQATDGDSYPFTYRAGSFMCKIDQPSPTSPNSSPSLTEQQGSIGPSPCPPPPVEMAGAGGRLSTARILYGNATKYHKENLMKERELLYAISEAGDNVEMAEKRVQDARSRRETLRRELEEVRERVRVGGEMDKVLQRQLHHVGG</sequence>
<accession>A0A1L9TDX8</accession>
<dbReference type="AlphaFoldDB" id="A0A1L9TDX8"/>
<evidence type="ECO:0000256" key="1">
    <source>
        <dbReference type="SAM" id="Coils"/>
    </source>
</evidence>
<keyword evidence="4" id="KW-1185">Reference proteome</keyword>
<feature type="region of interest" description="Disordered" evidence="2">
    <location>
        <begin position="180"/>
        <end position="218"/>
    </location>
</feature>
<evidence type="ECO:0000313" key="4">
    <source>
        <dbReference type="Proteomes" id="UP000184356"/>
    </source>
</evidence>
<feature type="region of interest" description="Disordered" evidence="2">
    <location>
        <begin position="78"/>
        <end position="165"/>
    </location>
</feature>